<reference evidence="16" key="1">
    <citation type="journal article" date="2023" name="Mol. Biol. Evol.">
        <title>Third-Generation Sequencing Reveals the Adaptive Role of the Epigenome in Three Deep-Sea Polychaetes.</title>
        <authorList>
            <person name="Perez M."/>
            <person name="Aroh O."/>
            <person name="Sun Y."/>
            <person name="Lan Y."/>
            <person name="Juniper S.K."/>
            <person name="Young C.R."/>
            <person name="Angers B."/>
            <person name="Qian P.Y."/>
        </authorList>
    </citation>
    <scope>NUCLEOTIDE SEQUENCE</scope>
    <source>
        <strain evidence="16">P08H-3</strain>
    </source>
</reference>
<keyword evidence="9 14" id="KW-0342">GTP-binding</keyword>
<proteinExistence type="inferred from homology"/>
<evidence type="ECO:0000313" key="16">
    <source>
        <dbReference type="EMBL" id="KAK2163965.1"/>
    </source>
</evidence>
<dbReference type="InterPro" id="IPR002967">
    <property type="entry name" value="Delta_tubulin"/>
</dbReference>
<dbReference type="Proteomes" id="UP001208570">
    <property type="component" value="Unassembled WGS sequence"/>
</dbReference>
<dbReference type="AlphaFoldDB" id="A0AAD9K4T7"/>
<evidence type="ECO:0000256" key="6">
    <source>
        <dbReference type="ARBA" id="ARBA00022701"/>
    </source>
</evidence>
<dbReference type="SUPFAM" id="SSF55307">
    <property type="entry name" value="Tubulin C-terminal domain-like"/>
    <property type="match status" value="1"/>
</dbReference>
<dbReference type="GO" id="GO:0030030">
    <property type="term" value="P:cell projection organization"/>
    <property type="evidence" value="ECO:0007669"/>
    <property type="project" value="UniProtKB-KW"/>
</dbReference>
<evidence type="ECO:0000256" key="3">
    <source>
        <dbReference type="ARBA" id="ARBA00004138"/>
    </source>
</evidence>
<dbReference type="GO" id="GO:0005634">
    <property type="term" value="C:nucleus"/>
    <property type="evidence" value="ECO:0007669"/>
    <property type="project" value="UniProtKB-SubCell"/>
</dbReference>
<evidence type="ECO:0000256" key="5">
    <source>
        <dbReference type="ARBA" id="ARBA00014184"/>
    </source>
</evidence>
<dbReference type="PRINTS" id="PR01224">
    <property type="entry name" value="DELTATUBULIN"/>
</dbReference>
<dbReference type="GO" id="GO:0005874">
    <property type="term" value="C:microtubule"/>
    <property type="evidence" value="ECO:0007669"/>
    <property type="project" value="UniProtKB-KW"/>
</dbReference>
<dbReference type="InterPro" id="IPR023123">
    <property type="entry name" value="Tubulin_C"/>
</dbReference>
<keyword evidence="17" id="KW-1185">Reference proteome</keyword>
<dbReference type="PANTHER" id="PTHR11588">
    <property type="entry name" value="TUBULIN"/>
    <property type="match status" value="1"/>
</dbReference>
<accession>A0AAD9K4T7</accession>
<evidence type="ECO:0000259" key="15">
    <source>
        <dbReference type="SMART" id="SM00864"/>
    </source>
</evidence>
<dbReference type="FunFam" id="3.40.50.1440:FF:000021">
    <property type="entry name" value="Tubulin delta chain"/>
    <property type="match status" value="1"/>
</dbReference>
<dbReference type="PRINTS" id="PR01161">
    <property type="entry name" value="TUBULIN"/>
</dbReference>
<comment type="function">
    <text evidence="13">Acts as a positive regulator of hedgehog signaling and regulates ciliary function.</text>
</comment>
<organism evidence="16 17">
    <name type="scientific">Paralvinella palmiformis</name>
    <dbReference type="NCBI Taxonomy" id="53620"/>
    <lineage>
        <taxon>Eukaryota</taxon>
        <taxon>Metazoa</taxon>
        <taxon>Spiralia</taxon>
        <taxon>Lophotrochozoa</taxon>
        <taxon>Annelida</taxon>
        <taxon>Polychaeta</taxon>
        <taxon>Sedentaria</taxon>
        <taxon>Canalipalpata</taxon>
        <taxon>Terebellida</taxon>
        <taxon>Terebelliformia</taxon>
        <taxon>Alvinellidae</taxon>
        <taxon>Paralvinella</taxon>
    </lineage>
</organism>
<dbReference type="GO" id="GO:0005525">
    <property type="term" value="F:GTP binding"/>
    <property type="evidence" value="ECO:0007669"/>
    <property type="project" value="UniProtKB-UniRule"/>
</dbReference>
<evidence type="ECO:0000256" key="11">
    <source>
        <dbReference type="ARBA" id="ARBA00023273"/>
    </source>
</evidence>
<dbReference type="GO" id="GO:0005929">
    <property type="term" value="C:cilium"/>
    <property type="evidence" value="ECO:0007669"/>
    <property type="project" value="UniProtKB-SubCell"/>
</dbReference>
<dbReference type="SUPFAM" id="SSF52490">
    <property type="entry name" value="Tubulin nucleotide-binding domain-like"/>
    <property type="match status" value="1"/>
</dbReference>
<dbReference type="InterPro" id="IPR036525">
    <property type="entry name" value="Tubulin/FtsZ_GTPase_sf"/>
</dbReference>
<gene>
    <name evidence="16" type="ORF">LSH36_71g02077</name>
</gene>
<evidence type="ECO:0000256" key="9">
    <source>
        <dbReference type="ARBA" id="ARBA00023134"/>
    </source>
</evidence>
<evidence type="ECO:0000256" key="1">
    <source>
        <dbReference type="ARBA" id="ARBA00004114"/>
    </source>
</evidence>
<comment type="caution">
    <text evidence="16">The sequence shown here is derived from an EMBL/GenBank/DDBJ whole genome shotgun (WGS) entry which is preliminary data.</text>
</comment>
<evidence type="ECO:0000256" key="13">
    <source>
        <dbReference type="ARBA" id="ARBA00046149"/>
    </source>
</evidence>
<evidence type="ECO:0000256" key="4">
    <source>
        <dbReference type="ARBA" id="ARBA00009636"/>
    </source>
</evidence>
<keyword evidence="8" id="KW-0970">Cilium biogenesis/degradation</keyword>
<evidence type="ECO:0000256" key="10">
    <source>
        <dbReference type="ARBA" id="ARBA00023242"/>
    </source>
</evidence>
<keyword evidence="6 14" id="KW-0493">Microtubule</keyword>
<protein>
    <recommendedName>
        <fullName evidence="5">Tubulin delta chain</fullName>
    </recommendedName>
    <alternativeName>
        <fullName evidence="12">Delta-tubulin</fullName>
    </alternativeName>
</protein>
<sequence>MESKVISESLTDANNSGMWKYPDKQQFFQKRGSGNNWAHGYCVHGPKAQHEIMNMIRKEVEKCDHFGGFLTMMSLAGGTGSGVGAHITQCLRDEFPHCFIMNQVVWPYRMGEVIVQNYNAVLTLSHLYQTTDCILTMDNDSLHEICARLMAVKSVSFRDINRVISHKMSSVLLPVYSGLDSSLWNSLTRNHIGQMLETLVPHPEYKLLTLRNIPQMSKNALLYSSYQWHGLIKHLYQMIVANAAYEEGINWQIKVSADKRDYNKCLANLLILRGRELENCDVSAFSQPQLYVPWTPAESRFQTWCHPREFDSYEKSATLLSNSQAPVETMTAVVDKAWTMFASRAYVHQYLKHGMTEEGFVDSFATLEQVVANYKNLHSC</sequence>
<dbReference type="InterPro" id="IPR008280">
    <property type="entry name" value="Tub_FtsZ_C"/>
</dbReference>
<keyword evidence="7 14" id="KW-0547">Nucleotide-binding</keyword>
<dbReference type="Gene3D" id="3.40.50.1440">
    <property type="entry name" value="Tubulin/FtsZ, GTPase domain"/>
    <property type="match status" value="1"/>
</dbReference>
<comment type="subcellular location">
    <subcellularLocation>
        <location evidence="3">Cell projection</location>
        <location evidence="3">Cilium</location>
    </subcellularLocation>
    <subcellularLocation>
        <location evidence="1">Cytoplasm</location>
        <location evidence="1">Cytoskeleton</location>
        <location evidence="1">Microtubule organizing center</location>
        <location evidence="1">Centrosome</location>
        <location evidence="1">Centriole</location>
    </subcellularLocation>
    <subcellularLocation>
        <location evidence="2">Nucleus</location>
    </subcellularLocation>
</comment>
<dbReference type="CDD" id="cd02189">
    <property type="entry name" value="delta_zeta_tubulin-like"/>
    <property type="match status" value="1"/>
</dbReference>
<evidence type="ECO:0000256" key="7">
    <source>
        <dbReference type="ARBA" id="ARBA00022741"/>
    </source>
</evidence>
<comment type="similarity">
    <text evidence="4 14">Belongs to the tubulin family.</text>
</comment>
<dbReference type="InterPro" id="IPR003008">
    <property type="entry name" value="Tubulin_FtsZ_GTPase"/>
</dbReference>
<name>A0AAD9K4T7_9ANNE</name>
<dbReference type="Pfam" id="PF00091">
    <property type="entry name" value="Tubulin"/>
    <property type="match status" value="1"/>
</dbReference>
<dbReference type="GO" id="GO:0007017">
    <property type="term" value="P:microtubule-based process"/>
    <property type="evidence" value="ECO:0007669"/>
    <property type="project" value="InterPro"/>
</dbReference>
<evidence type="ECO:0000256" key="14">
    <source>
        <dbReference type="RuleBase" id="RU000352"/>
    </source>
</evidence>
<dbReference type="SMART" id="SM00864">
    <property type="entry name" value="Tubulin"/>
    <property type="match status" value="1"/>
</dbReference>
<dbReference type="GO" id="GO:0005814">
    <property type="term" value="C:centriole"/>
    <property type="evidence" value="ECO:0007669"/>
    <property type="project" value="UniProtKB-SubCell"/>
</dbReference>
<evidence type="ECO:0000256" key="12">
    <source>
        <dbReference type="ARBA" id="ARBA00030594"/>
    </source>
</evidence>
<dbReference type="InterPro" id="IPR017975">
    <property type="entry name" value="Tubulin_CS"/>
</dbReference>
<keyword evidence="11" id="KW-0966">Cell projection</keyword>
<keyword evidence="10" id="KW-0539">Nucleus</keyword>
<evidence type="ECO:0000313" key="17">
    <source>
        <dbReference type="Proteomes" id="UP001208570"/>
    </source>
</evidence>
<dbReference type="PROSITE" id="PS00227">
    <property type="entry name" value="TUBULIN"/>
    <property type="match status" value="1"/>
</dbReference>
<evidence type="ECO:0000256" key="2">
    <source>
        <dbReference type="ARBA" id="ARBA00004123"/>
    </source>
</evidence>
<feature type="domain" description="Tubulin/FtsZ GTPase" evidence="15">
    <location>
        <begin position="2"/>
        <end position="179"/>
    </location>
</feature>
<dbReference type="GO" id="GO:0005200">
    <property type="term" value="F:structural constituent of cytoskeleton"/>
    <property type="evidence" value="ECO:0007669"/>
    <property type="project" value="InterPro"/>
</dbReference>
<dbReference type="Gene3D" id="1.10.287.600">
    <property type="entry name" value="Helix hairpin bin"/>
    <property type="match status" value="1"/>
</dbReference>
<dbReference type="EMBL" id="JAODUP010000071">
    <property type="protein sequence ID" value="KAK2163965.1"/>
    <property type="molecule type" value="Genomic_DNA"/>
</dbReference>
<dbReference type="InterPro" id="IPR000217">
    <property type="entry name" value="Tubulin"/>
</dbReference>
<evidence type="ECO:0000256" key="8">
    <source>
        <dbReference type="ARBA" id="ARBA00022794"/>
    </source>
</evidence>